<name>A0A1W1UUM6_9DEIO</name>
<gene>
    <name evidence="1" type="ORF">SAMN00790413_05121</name>
</gene>
<organism evidence="1 2">
    <name type="scientific">Deinococcus hopiensis KR-140</name>
    <dbReference type="NCBI Taxonomy" id="695939"/>
    <lineage>
        <taxon>Bacteria</taxon>
        <taxon>Thermotogati</taxon>
        <taxon>Deinococcota</taxon>
        <taxon>Deinococci</taxon>
        <taxon>Deinococcales</taxon>
        <taxon>Deinococcaceae</taxon>
        <taxon>Deinococcus</taxon>
    </lineage>
</organism>
<dbReference type="Proteomes" id="UP000192582">
    <property type="component" value="Unassembled WGS sequence"/>
</dbReference>
<protein>
    <submittedName>
        <fullName evidence="1">Uncharacterized protein</fullName>
    </submittedName>
</protein>
<proteinExistence type="predicted"/>
<reference evidence="1 2" key="1">
    <citation type="submission" date="2017-04" db="EMBL/GenBank/DDBJ databases">
        <authorList>
            <person name="Afonso C.L."/>
            <person name="Miller P.J."/>
            <person name="Scott M.A."/>
            <person name="Spackman E."/>
            <person name="Goraichik I."/>
            <person name="Dimitrov K.M."/>
            <person name="Suarez D.L."/>
            <person name="Swayne D.E."/>
        </authorList>
    </citation>
    <scope>NUCLEOTIDE SEQUENCE [LARGE SCALE GENOMIC DNA]</scope>
    <source>
        <strain evidence="1 2">KR-140</strain>
    </source>
</reference>
<dbReference type="AlphaFoldDB" id="A0A1W1UUM6"/>
<evidence type="ECO:0000313" key="1">
    <source>
        <dbReference type="EMBL" id="SMB84414.1"/>
    </source>
</evidence>
<accession>A0A1W1UUM6</accession>
<keyword evidence="2" id="KW-1185">Reference proteome</keyword>
<evidence type="ECO:0000313" key="2">
    <source>
        <dbReference type="Proteomes" id="UP000192582"/>
    </source>
</evidence>
<sequence>MVARDQEVCVRAEAALPEGGPLVRTFEKSRYCTTERATCSALAVQKRD</sequence>
<dbReference type="EMBL" id="FWWU01000007">
    <property type="protein sequence ID" value="SMB84414.1"/>
    <property type="molecule type" value="Genomic_DNA"/>
</dbReference>